<dbReference type="PATRIC" id="fig|1276227.3.peg.958"/>
<keyword evidence="1" id="KW-0472">Membrane</keyword>
<organism evidence="2 3">
    <name type="scientific">Spiroplasma chrysopicola DF-1</name>
    <dbReference type="NCBI Taxonomy" id="1276227"/>
    <lineage>
        <taxon>Bacteria</taxon>
        <taxon>Bacillati</taxon>
        <taxon>Mycoplasmatota</taxon>
        <taxon>Mollicutes</taxon>
        <taxon>Entomoplasmatales</taxon>
        <taxon>Spiroplasmataceae</taxon>
        <taxon>Spiroplasma</taxon>
    </lineage>
</organism>
<sequence length="121" mass="13243">MKTLTWPKILMLIGATWIILIGILSAAGVAVSLSIYGWGNDKVSLIWPLLLILGILYILIPFSVKPGIWSFIWGSVITGLAIIFLIGFFVNADYKSVWTYLGAVPNLLIGIGALGWVLIRK</sequence>
<evidence type="ECO:0000313" key="3">
    <source>
        <dbReference type="Proteomes" id="UP000013964"/>
    </source>
</evidence>
<dbReference type="AlphaFoldDB" id="R4U2E0"/>
<dbReference type="HOGENOM" id="CLU_2036585_0_0_14"/>
<gene>
    <name evidence="2" type="ORF">SCHRY_v1c09550</name>
</gene>
<evidence type="ECO:0000313" key="2">
    <source>
        <dbReference type="EMBL" id="AGM25527.1"/>
    </source>
</evidence>
<evidence type="ECO:0008006" key="4">
    <source>
        <dbReference type="Google" id="ProtNLM"/>
    </source>
</evidence>
<feature type="transmembrane region" description="Helical" evidence="1">
    <location>
        <begin position="97"/>
        <end position="119"/>
    </location>
</feature>
<name>R4U2E0_9MOLU</name>
<dbReference type="STRING" id="1276227.SCHRY_v1c09550"/>
<feature type="transmembrane region" description="Helical" evidence="1">
    <location>
        <begin position="45"/>
        <end position="64"/>
    </location>
</feature>
<keyword evidence="3" id="KW-1185">Reference proteome</keyword>
<protein>
    <recommendedName>
        <fullName evidence="4">Transmembrane protein</fullName>
    </recommendedName>
</protein>
<evidence type="ECO:0000256" key="1">
    <source>
        <dbReference type="SAM" id="Phobius"/>
    </source>
</evidence>
<feature type="transmembrane region" description="Helical" evidence="1">
    <location>
        <begin position="12"/>
        <end position="39"/>
    </location>
</feature>
<accession>R4U2E0</accession>
<dbReference type="KEGG" id="scr:SCHRY_v1c09550"/>
<proteinExistence type="predicted"/>
<dbReference type="OrthoDB" id="389670at2"/>
<keyword evidence="1" id="KW-1133">Transmembrane helix</keyword>
<dbReference type="RefSeq" id="WP_016339346.1">
    <property type="nucleotide sequence ID" value="NC_021280.1"/>
</dbReference>
<keyword evidence="1" id="KW-0812">Transmembrane</keyword>
<dbReference type="EMBL" id="CP005077">
    <property type="protein sequence ID" value="AGM25527.1"/>
    <property type="molecule type" value="Genomic_DNA"/>
</dbReference>
<dbReference type="Proteomes" id="UP000013964">
    <property type="component" value="Chromosome"/>
</dbReference>
<feature type="transmembrane region" description="Helical" evidence="1">
    <location>
        <begin position="71"/>
        <end position="91"/>
    </location>
</feature>
<reference evidence="2 3" key="1">
    <citation type="journal article" date="2013" name="Genome Biol. Evol.">
        <title>Complete genomes of two dipteran-associated spiroplasmas provided insights into the origin, dynamics, and impacts of viral invasion in spiroplasma.</title>
        <authorList>
            <person name="Ku C."/>
            <person name="Lo W.S."/>
            <person name="Chen L.L."/>
            <person name="Kuo C.H."/>
        </authorList>
    </citation>
    <scope>NUCLEOTIDE SEQUENCE [LARGE SCALE GENOMIC DNA]</scope>
    <source>
        <strain evidence="2 3">DF-1</strain>
    </source>
</reference>